<keyword evidence="3" id="KW-1185">Reference proteome</keyword>
<proteinExistence type="predicted"/>
<gene>
    <name evidence="2" type="ORF">CT0861_11407</name>
</gene>
<dbReference type="AlphaFoldDB" id="A0A166W461"/>
<evidence type="ECO:0000313" key="2">
    <source>
        <dbReference type="EMBL" id="KZL75294.1"/>
    </source>
</evidence>
<keyword evidence="1" id="KW-1133">Transmembrane helix</keyword>
<feature type="transmembrane region" description="Helical" evidence="1">
    <location>
        <begin position="136"/>
        <end position="159"/>
    </location>
</feature>
<feature type="transmembrane region" description="Helical" evidence="1">
    <location>
        <begin position="165"/>
        <end position="185"/>
    </location>
</feature>
<dbReference type="EMBL" id="LFIV01000024">
    <property type="protein sequence ID" value="KZL75294.1"/>
    <property type="molecule type" value="Genomic_DNA"/>
</dbReference>
<keyword evidence="1" id="KW-0812">Transmembrane</keyword>
<evidence type="ECO:0000313" key="3">
    <source>
        <dbReference type="Proteomes" id="UP000076552"/>
    </source>
</evidence>
<dbReference type="Proteomes" id="UP000076552">
    <property type="component" value="Unassembled WGS sequence"/>
</dbReference>
<accession>A0A166W461</accession>
<organism evidence="2 3">
    <name type="scientific">Colletotrichum tofieldiae</name>
    <dbReference type="NCBI Taxonomy" id="708197"/>
    <lineage>
        <taxon>Eukaryota</taxon>
        <taxon>Fungi</taxon>
        <taxon>Dikarya</taxon>
        <taxon>Ascomycota</taxon>
        <taxon>Pezizomycotina</taxon>
        <taxon>Sordariomycetes</taxon>
        <taxon>Hypocreomycetidae</taxon>
        <taxon>Glomerellales</taxon>
        <taxon>Glomerellaceae</taxon>
        <taxon>Colletotrichum</taxon>
        <taxon>Colletotrichum spaethianum species complex</taxon>
    </lineage>
</organism>
<keyword evidence="1" id="KW-0472">Membrane</keyword>
<reference evidence="2 3" key="1">
    <citation type="submission" date="2015-06" db="EMBL/GenBank/DDBJ databases">
        <title>Survival trade-offs in plant roots during colonization by closely related pathogenic and mutualistic fungi.</title>
        <authorList>
            <person name="Hacquard S."/>
            <person name="Kracher B."/>
            <person name="Hiruma K."/>
            <person name="Weinman A."/>
            <person name="Muench P."/>
            <person name="Garrido Oter R."/>
            <person name="Ver Loren van Themaat E."/>
            <person name="Dallerey J.-F."/>
            <person name="Damm U."/>
            <person name="Henrissat B."/>
            <person name="Lespinet O."/>
            <person name="Thon M."/>
            <person name="Kemen E."/>
            <person name="McHardy A.C."/>
            <person name="Schulze-Lefert P."/>
            <person name="O'Connell R.J."/>
        </authorList>
    </citation>
    <scope>NUCLEOTIDE SEQUENCE [LARGE SCALE GENOMIC DNA]</scope>
    <source>
        <strain evidence="2 3">0861</strain>
    </source>
</reference>
<name>A0A166W461_9PEZI</name>
<evidence type="ECO:0000256" key="1">
    <source>
        <dbReference type="SAM" id="Phobius"/>
    </source>
</evidence>
<comment type="caution">
    <text evidence="2">The sequence shown here is derived from an EMBL/GenBank/DDBJ whole genome shotgun (WGS) entry which is preliminary data.</text>
</comment>
<protein>
    <submittedName>
        <fullName evidence="2">Uncharacterized protein</fullName>
    </submittedName>
</protein>
<sequence length="205" mass="22655">MSSSTRYEVGRRNGNFVLRWLKREECPDDSRKAKTAAKPDGTSSVDMPEYIPLDSLAGIRCRKVYPSDPTEYRPTSGSFDPLPSQVLLAHLKKIIVPKENSCELLDRIIHKKNGRLTEKATYCIGFGMEMEMGPNILWLEVIRFSLVLLSFLFGLIWSIKTKEVQSGFAIAGPLAVLCVVGVSAIQHTASDVPVNAEGENSVAIV</sequence>